<dbReference type="GO" id="GO:0007155">
    <property type="term" value="P:cell adhesion"/>
    <property type="evidence" value="ECO:0007669"/>
    <property type="project" value="TreeGrafter"/>
</dbReference>
<sequence length="297" mass="32930">MVMFQAVSPTRLLYSSCSLEKTLQCNCSFHGIPTPSVQWLMEGVPVDVNSTDNIFQVTSTIIGPWTNSTISLIGEPEIVMSLRCEGKNQFGTHTSSIFLLPDKRSVYSVFMKGLIQGIVYGSIASALFFFFLVLLAMKILKWWEDSHIPKARETPIIQKPELPEEPETAVESEAKTPGPQLESRAPERGQTMDRQTPRRIKTQAWIEDVETDRLSQTSQTYRAGAATLSETLRPETTARSSRIPWADIPQRLLGAGPLGQPPPGTHLLPALEPHGLGRQANVQEHGGRTEEPGGRQR</sequence>
<feature type="region of interest" description="Disordered" evidence="5">
    <location>
        <begin position="154"/>
        <end position="200"/>
    </location>
</feature>
<keyword evidence="3 6" id="KW-1133">Transmembrane helix</keyword>
<dbReference type="AlphaFoldDB" id="A0A6I9ZPR2"/>
<organism evidence="7 8">
    <name type="scientific">Acinonyx jubatus</name>
    <name type="common">Cheetah</name>
    <dbReference type="NCBI Taxonomy" id="32536"/>
    <lineage>
        <taxon>Eukaryota</taxon>
        <taxon>Metazoa</taxon>
        <taxon>Chordata</taxon>
        <taxon>Craniata</taxon>
        <taxon>Vertebrata</taxon>
        <taxon>Euteleostomi</taxon>
        <taxon>Mammalia</taxon>
        <taxon>Eutheria</taxon>
        <taxon>Laurasiatheria</taxon>
        <taxon>Carnivora</taxon>
        <taxon>Feliformia</taxon>
        <taxon>Felidae</taxon>
        <taxon>Felinae</taxon>
        <taxon>Acinonyx</taxon>
    </lineage>
</organism>
<accession>A0A6I9ZPR2</accession>
<evidence type="ECO:0000256" key="5">
    <source>
        <dbReference type="SAM" id="MobiDB-lite"/>
    </source>
</evidence>
<proteinExistence type="predicted"/>
<dbReference type="InterPro" id="IPR036179">
    <property type="entry name" value="Ig-like_dom_sf"/>
</dbReference>
<reference evidence="8" key="1">
    <citation type="submission" date="2025-08" db="UniProtKB">
        <authorList>
            <consortium name="RefSeq"/>
        </authorList>
    </citation>
    <scope>IDENTIFICATION</scope>
    <source>
        <tissue evidence="8">Blood</tissue>
    </source>
</reference>
<dbReference type="PANTHER" id="PTHR12035">
    <property type="entry name" value="SIALIC ACID BINDING IMMUNOGLOBULIN-LIKE LECTIN"/>
    <property type="match status" value="1"/>
</dbReference>
<keyword evidence="4 6" id="KW-0472">Membrane</keyword>
<dbReference type="InterPro" id="IPR013783">
    <property type="entry name" value="Ig-like_fold"/>
</dbReference>
<dbReference type="Gene3D" id="2.60.40.10">
    <property type="entry name" value="Immunoglobulins"/>
    <property type="match status" value="1"/>
</dbReference>
<evidence type="ECO:0000256" key="6">
    <source>
        <dbReference type="SAM" id="Phobius"/>
    </source>
</evidence>
<evidence type="ECO:0000256" key="3">
    <source>
        <dbReference type="ARBA" id="ARBA00022989"/>
    </source>
</evidence>
<evidence type="ECO:0000256" key="1">
    <source>
        <dbReference type="ARBA" id="ARBA00004167"/>
    </source>
</evidence>
<dbReference type="GO" id="GO:0005886">
    <property type="term" value="C:plasma membrane"/>
    <property type="evidence" value="ECO:0007669"/>
    <property type="project" value="TreeGrafter"/>
</dbReference>
<name>A0A6I9ZPR2_ACIJB</name>
<dbReference type="SUPFAM" id="SSF48726">
    <property type="entry name" value="Immunoglobulin"/>
    <property type="match status" value="1"/>
</dbReference>
<dbReference type="KEGG" id="aju:106973021"/>
<evidence type="ECO:0000256" key="2">
    <source>
        <dbReference type="ARBA" id="ARBA00022692"/>
    </source>
</evidence>
<dbReference type="InterPro" id="IPR051036">
    <property type="entry name" value="SIGLEC"/>
</dbReference>
<dbReference type="OrthoDB" id="10039395at2759"/>
<dbReference type="RefSeq" id="XP_014925555.1">
    <property type="nucleotide sequence ID" value="XM_015070069.3"/>
</dbReference>
<dbReference type="GO" id="GO:0033691">
    <property type="term" value="F:sialic acid binding"/>
    <property type="evidence" value="ECO:0007669"/>
    <property type="project" value="TreeGrafter"/>
</dbReference>
<evidence type="ECO:0000256" key="4">
    <source>
        <dbReference type="ARBA" id="ARBA00023136"/>
    </source>
</evidence>
<dbReference type="GeneID" id="106973021"/>
<keyword evidence="2 6" id="KW-0812">Transmembrane</keyword>
<gene>
    <name evidence="8" type="primary">LOC106973021</name>
</gene>
<keyword evidence="7" id="KW-1185">Reference proteome</keyword>
<dbReference type="Proteomes" id="UP001652583">
    <property type="component" value="Chromosome E2"/>
</dbReference>
<evidence type="ECO:0000313" key="7">
    <source>
        <dbReference type="Proteomes" id="UP001652583"/>
    </source>
</evidence>
<feature type="transmembrane region" description="Helical" evidence="6">
    <location>
        <begin position="118"/>
        <end position="140"/>
    </location>
</feature>
<feature type="region of interest" description="Disordered" evidence="5">
    <location>
        <begin position="251"/>
        <end position="297"/>
    </location>
</feature>
<dbReference type="PANTHER" id="PTHR12035:SF113">
    <property type="entry name" value="RIKEN CDNA 4931406B18 GENE"/>
    <property type="match status" value="1"/>
</dbReference>
<evidence type="ECO:0000313" key="8">
    <source>
        <dbReference type="RefSeq" id="XP_014925555.1"/>
    </source>
</evidence>
<feature type="compositionally biased region" description="Basic and acidic residues" evidence="5">
    <location>
        <begin position="285"/>
        <end position="297"/>
    </location>
</feature>
<comment type="subcellular location">
    <subcellularLocation>
        <location evidence="1">Membrane</location>
        <topology evidence="1">Single-pass membrane protein</topology>
    </subcellularLocation>
</comment>
<protein>
    <submittedName>
        <fullName evidence="8">SIGLEC family-like protein 1 isoform X1</fullName>
    </submittedName>
</protein>